<dbReference type="AlphaFoldDB" id="A0A6J4UEW2"/>
<dbReference type="InterPro" id="IPR041698">
    <property type="entry name" value="Methyltransf_25"/>
</dbReference>
<keyword evidence="1 4" id="KW-0489">Methyltransferase</keyword>
<accession>A0A6J4UEW2</accession>
<proteinExistence type="predicted"/>
<keyword evidence="2 4" id="KW-0808">Transferase</keyword>
<dbReference type="PANTHER" id="PTHR43861">
    <property type="entry name" value="TRANS-ACONITATE 2-METHYLTRANSFERASE-RELATED"/>
    <property type="match status" value="1"/>
</dbReference>
<name>A0A6J4UEW2_9BACT</name>
<dbReference type="SUPFAM" id="SSF53335">
    <property type="entry name" value="S-adenosyl-L-methionine-dependent methyltransferases"/>
    <property type="match status" value="1"/>
</dbReference>
<evidence type="ECO:0000256" key="1">
    <source>
        <dbReference type="ARBA" id="ARBA00022603"/>
    </source>
</evidence>
<feature type="domain" description="Methyltransferase" evidence="3">
    <location>
        <begin position="47"/>
        <end position="142"/>
    </location>
</feature>
<evidence type="ECO:0000313" key="4">
    <source>
        <dbReference type="EMBL" id="CAA9547944.1"/>
    </source>
</evidence>
<dbReference type="Gene3D" id="3.40.50.150">
    <property type="entry name" value="Vaccinia Virus protein VP39"/>
    <property type="match status" value="1"/>
</dbReference>
<sequence length="217" mass="24377">MMSDRPAAEWTTAEHVLRYLDRADAYPRRAEGERVLLEQVPRGAPRILDLGTGDGRLLALLRVDRPEMIGVGLDFSDPMLEAAGERFAGDERIELVKHDLARPLPALGRFDAVVSSMAIHHLEHERKRALFGEVFDLLAPGGVFANFEHVASPTRRLHLAFYAAIGEPLEDEDPSDRLLDVESQLVWLRELGFDDVDCYWKWLEMALLVGVKPAEAV</sequence>
<dbReference type="PANTHER" id="PTHR43861:SF1">
    <property type="entry name" value="TRANS-ACONITATE 2-METHYLTRANSFERASE"/>
    <property type="match status" value="1"/>
</dbReference>
<evidence type="ECO:0000256" key="2">
    <source>
        <dbReference type="ARBA" id="ARBA00022679"/>
    </source>
</evidence>
<reference evidence="4" key="1">
    <citation type="submission" date="2020-02" db="EMBL/GenBank/DDBJ databases">
        <authorList>
            <person name="Meier V. D."/>
        </authorList>
    </citation>
    <scope>NUCLEOTIDE SEQUENCE</scope>
    <source>
        <strain evidence="4">AVDCRST_MAG49</strain>
    </source>
</reference>
<dbReference type="InterPro" id="IPR029063">
    <property type="entry name" value="SAM-dependent_MTases_sf"/>
</dbReference>
<gene>
    <name evidence="4" type="ORF">AVDCRST_MAG49-1516</name>
</gene>
<dbReference type="Pfam" id="PF13649">
    <property type="entry name" value="Methyltransf_25"/>
    <property type="match status" value="1"/>
</dbReference>
<dbReference type="CDD" id="cd02440">
    <property type="entry name" value="AdoMet_MTases"/>
    <property type="match status" value="1"/>
</dbReference>
<dbReference type="GO" id="GO:0032259">
    <property type="term" value="P:methylation"/>
    <property type="evidence" value="ECO:0007669"/>
    <property type="project" value="UniProtKB-KW"/>
</dbReference>
<protein>
    <submittedName>
        <fullName evidence="4">Methyltransferase type 12</fullName>
    </submittedName>
</protein>
<organism evidence="4">
    <name type="scientific">uncultured Thermomicrobiales bacterium</name>
    <dbReference type="NCBI Taxonomy" id="1645740"/>
    <lineage>
        <taxon>Bacteria</taxon>
        <taxon>Pseudomonadati</taxon>
        <taxon>Thermomicrobiota</taxon>
        <taxon>Thermomicrobia</taxon>
        <taxon>Thermomicrobiales</taxon>
        <taxon>environmental samples</taxon>
    </lineage>
</organism>
<dbReference type="EMBL" id="CADCWG010000092">
    <property type="protein sequence ID" value="CAA9547944.1"/>
    <property type="molecule type" value="Genomic_DNA"/>
</dbReference>
<dbReference type="GO" id="GO:0008168">
    <property type="term" value="F:methyltransferase activity"/>
    <property type="evidence" value="ECO:0007669"/>
    <property type="project" value="UniProtKB-KW"/>
</dbReference>
<evidence type="ECO:0000259" key="3">
    <source>
        <dbReference type="Pfam" id="PF13649"/>
    </source>
</evidence>